<keyword evidence="1" id="KW-0732">Signal</keyword>
<evidence type="ECO:0000313" key="2">
    <source>
        <dbReference type="EMBL" id="MCQ8181127.1"/>
    </source>
</evidence>
<name>A0ABT1UFY2_9GAMM</name>
<reference evidence="2 3" key="1">
    <citation type="submission" date="2022-07" db="EMBL/GenBank/DDBJ databases">
        <title>Methylomonas rivi sp. nov., Methylomonas rosea sp. nov., Methylomonas aureus sp. nov. and Methylomonas subterranea sp. nov., four novel methanotrophs isolated from a freshwater creek and the deep terrestrial subsurface.</title>
        <authorList>
            <person name="Abin C."/>
            <person name="Sankaranarayanan K."/>
            <person name="Garner C."/>
            <person name="Sindelar R."/>
            <person name="Kotary K."/>
            <person name="Garner R."/>
            <person name="Barclay S."/>
            <person name="Lawson P."/>
            <person name="Krumholz L."/>
        </authorList>
    </citation>
    <scope>NUCLEOTIDE SEQUENCE [LARGE SCALE GENOMIC DNA]</scope>
    <source>
        <strain evidence="2 3">SURF-1</strain>
    </source>
</reference>
<proteinExistence type="predicted"/>
<sequence>MLVKIIFLSLVISFLSNSVLAEDSIDKAFKLCAVFDGTGLLSEKCKVSGSNFSVDVSIDTSSKEAIQICKQIVGMLAKDKVYFDDGDWKIRIYSPFSNGKTIANCNLPS</sequence>
<dbReference type="RefSeq" id="WP_256610415.1">
    <property type="nucleotide sequence ID" value="NZ_JANIBM010000007.1"/>
</dbReference>
<accession>A0ABT1UFY2</accession>
<evidence type="ECO:0000256" key="1">
    <source>
        <dbReference type="SAM" id="SignalP"/>
    </source>
</evidence>
<protein>
    <submittedName>
        <fullName evidence="2">Uncharacterized protein</fullName>
    </submittedName>
</protein>
<dbReference type="EMBL" id="JANIBM010000007">
    <property type="protein sequence ID" value="MCQ8181127.1"/>
    <property type="molecule type" value="Genomic_DNA"/>
</dbReference>
<feature type="signal peptide" evidence="1">
    <location>
        <begin position="1"/>
        <end position="21"/>
    </location>
</feature>
<evidence type="ECO:0000313" key="3">
    <source>
        <dbReference type="Proteomes" id="UP001524569"/>
    </source>
</evidence>
<feature type="chain" id="PRO_5046663155" evidence="1">
    <location>
        <begin position="22"/>
        <end position="109"/>
    </location>
</feature>
<gene>
    <name evidence="2" type="ORF">NP603_08405</name>
</gene>
<dbReference type="Proteomes" id="UP001524569">
    <property type="component" value="Unassembled WGS sequence"/>
</dbReference>
<comment type="caution">
    <text evidence="2">The sequence shown here is derived from an EMBL/GenBank/DDBJ whole genome shotgun (WGS) entry which is preliminary data.</text>
</comment>
<organism evidence="2 3">
    <name type="scientific">Methylomonas aurea</name>
    <dbReference type="NCBI Taxonomy" id="2952224"/>
    <lineage>
        <taxon>Bacteria</taxon>
        <taxon>Pseudomonadati</taxon>
        <taxon>Pseudomonadota</taxon>
        <taxon>Gammaproteobacteria</taxon>
        <taxon>Methylococcales</taxon>
        <taxon>Methylococcaceae</taxon>
        <taxon>Methylomonas</taxon>
    </lineage>
</organism>
<keyword evidence="3" id="KW-1185">Reference proteome</keyword>